<dbReference type="SUPFAM" id="SSF54292">
    <property type="entry name" value="2Fe-2S ferredoxin-like"/>
    <property type="match status" value="1"/>
</dbReference>
<reference evidence="8 9" key="1">
    <citation type="submission" date="2017-09" db="EMBL/GenBank/DDBJ databases">
        <title>Sphingomonas adhaesiva DSM 7418, whole genome shotgun sequence.</title>
        <authorList>
            <person name="Feng G."/>
            <person name="Zhu H."/>
        </authorList>
    </citation>
    <scope>NUCLEOTIDE SEQUENCE [LARGE SCALE GENOMIC DNA]</scope>
    <source>
        <strain evidence="8 9">DSM 7418</strain>
    </source>
</reference>
<protein>
    <submittedName>
        <fullName evidence="8">Ferredoxin</fullName>
    </submittedName>
</protein>
<sequence length="105" mass="11052">MVPMLVIGRSGDGRVVEAGVGTSLMEEIRAAGFLELRAICNGCCSCATCHVQVGGEAAGRLPPMGEEERELLAESENRTARSRLSCQITVTQEMAGLTVTVAPED</sequence>
<evidence type="ECO:0000256" key="6">
    <source>
        <dbReference type="ARBA" id="ARBA00034078"/>
    </source>
</evidence>
<keyword evidence="5" id="KW-0411">Iron-sulfur</keyword>
<dbReference type="InterPro" id="IPR036010">
    <property type="entry name" value="2Fe-2S_ferredoxin-like_sf"/>
</dbReference>
<evidence type="ECO:0000256" key="4">
    <source>
        <dbReference type="ARBA" id="ARBA00023004"/>
    </source>
</evidence>
<evidence type="ECO:0000256" key="1">
    <source>
        <dbReference type="ARBA" id="ARBA00010914"/>
    </source>
</evidence>
<proteinExistence type="inferred from homology"/>
<evidence type="ECO:0000259" key="7">
    <source>
        <dbReference type="PROSITE" id="PS51085"/>
    </source>
</evidence>
<evidence type="ECO:0000256" key="5">
    <source>
        <dbReference type="ARBA" id="ARBA00023014"/>
    </source>
</evidence>
<keyword evidence="4" id="KW-0408">Iron</keyword>
<dbReference type="Gene3D" id="3.10.20.30">
    <property type="match status" value="1"/>
</dbReference>
<dbReference type="InterPro" id="IPR001055">
    <property type="entry name" value="Adrenodoxin-like"/>
</dbReference>
<organism evidence="8 9">
    <name type="scientific">Sphingomonas adhaesiva</name>
    <dbReference type="NCBI Taxonomy" id="28212"/>
    <lineage>
        <taxon>Bacteria</taxon>
        <taxon>Pseudomonadati</taxon>
        <taxon>Pseudomonadota</taxon>
        <taxon>Alphaproteobacteria</taxon>
        <taxon>Sphingomonadales</taxon>
        <taxon>Sphingomonadaceae</taxon>
        <taxon>Sphingomonas</taxon>
    </lineage>
</organism>
<evidence type="ECO:0000256" key="3">
    <source>
        <dbReference type="ARBA" id="ARBA00022723"/>
    </source>
</evidence>
<evidence type="ECO:0000256" key="2">
    <source>
        <dbReference type="ARBA" id="ARBA00022714"/>
    </source>
</evidence>
<dbReference type="PRINTS" id="PR00355">
    <property type="entry name" value="ADRENODOXIN"/>
</dbReference>
<comment type="cofactor">
    <cofactor evidence="6">
        <name>[2Fe-2S] cluster</name>
        <dbReference type="ChEBI" id="CHEBI:190135"/>
    </cofactor>
</comment>
<name>A0A2A4I4Z6_9SPHN</name>
<keyword evidence="2" id="KW-0001">2Fe-2S</keyword>
<dbReference type="InterPro" id="IPR012675">
    <property type="entry name" value="Beta-grasp_dom_sf"/>
</dbReference>
<dbReference type="CDD" id="cd00207">
    <property type="entry name" value="fer2"/>
    <property type="match status" value="1"/>
</dbReference>
<feature type="domain" description="2Fe-2S ferredoxin-type" evidence="7">
    <location>
        <begin position="3"/>
        <end position="105"/>
    </location>
</feature>
<dbReference type="AlphaFoldDB" id="A0A2A4I4Z6"/>
<comment type="caution">
    <text evidence="8">The sequence shown here is derived from an EMBL/GenBank/DDBJ whole genome shotgun (WGS) entry which is preliminary data.</text>
</comment>
<dbReference type="GO" id="GO:0051537">
    <property type="term" value="F:2 iron, 2 sulfur cluster binding"/>
    <property type="evidence" value="ECO:0007669"/>
    <property type="project" value="UniProtKB-KW"/>
</dbReference>
<dbReference type="PANTHER" id="PTHR23426:SF65">
    <property type="entry name" value="FERREDOXIN-2, MITOCHONDRIAL"/>
    <property type="match status" value="1"/>
</dbReference>
<dbReference type="PROSITE" id="PS51085">
    <property type="entry name" value="2FE2S_FER_2"/>
    <property type="match status" value="1"/>
</dbReference>
<dbReference type="GO" id="GO:0140647">
    <property type="term" value="P:P450-containing electron transport chain"/>
    <property type="evidence" value="ECO:0007669"/>
    <property type="project" value="InterPro"/>
</dbReference>
<gene>
    <name evidence="8" type="ORF">COA07_16420</name>
</gene>
<dbReference type="PANTHER" id="PTHR23426">
    <property type="entry name" value="FERREDOXIN/ADRENODOXIN"/>
    <property type="match status" value="1"/>
</dbReference>
<evidence type="ECO:0000313" key="8">
    <source>
        <dbReference type="EMBL" id="PCG13114.1"/>
    </source>
</evidence>
<keyword evidence="3" id="KW-0479">Metal-binding</keyword>
<dbReference type="EMBL" id="NWVC01000013">
    <property type="protein sequence ID" value="PCG13114.1"/>
    <property type="molecule type" value="Genomic_DNA"/>
</dbReference>
<accession>A0A2A4I4Z6</accession>
<dbReference type="GO" id="GO:0046872">
    <property type="term" value="F:metal ion binding"/>
    <property type="evidence" value="ECO:0007669"/>
    <property type="project" value="UniProtKB-KW"/>
</dbReference>
<dbReference type="Proteomes" id="UP000218323">
    <property type="component" value="Unassembled WGS sequence"/>
</dbReference>
<keyword evidence="9" id="KW-1185">Reference proteome</keyword>
<dbReference type="GO" id="GO:0009055">
    <property type="term" value="F:electron transfer activity"/>
    <property type="evidence" value="ECO:0007669"/>
    <property type="project" value="TreeGrafter"/>
</dbReference>
<comment type="similarity">
    <text evidence="1">Belongs to the adrenodoxin/putidaredoxin family.</text>
</comment>
<evidence type="ECO:0000313" key="9">
    <source>
        <dbReference type="Proteomes" id="UP000218323"/>
    </source>
</evidence>
<dbReference type="InterPro" id="IPR001041">
    <property type="entry name" value="2Fe-2S_ferredoxin-type"/>
</dbReference>
<dbReference type="Pfam" id="PF00111">
    <property type="entry name" value="Fer2"/>
    <property type="match status" value="1"/>
</dbReference>